<keyword evidence="4" id="KW-1185">Reference proteome</keyword>
<dbReference type="RefSeq" id="WP_204119283.1">
    <property type="nucleotide sequence ID" value="NZ_BOLV01000013.1"/>
</dbReference>
<reference evidence="4" key="1">
    <citation type="journal article" date="2019" name="Int. J. Syst. Evol. Microbiol.">
        <title>The Global Catalogue of Microorganisms (GCM) 10K type strain sequencing project: providing services to taxonomists for standard genome sequencing and annotation.</title>
        <authorList>
            <consortium name="The Broad Institute Genomics Platform"/>
            <consortium name="The Broad Institute Genome Sequencing Center for Infectious Disease"/>
            <person name="Wu L."/>
            <person name="Ma J."/>
        </authorList>
    </citation>
    <scope>NUCLEOTIDE SEQUENCE [LARGE SCALE GENOMIC DNA]</scope>
    <source>
        <strain evidence="4">CCM 9110</strain>
    </source>
</reference>
<gene>
    <name evidence="3" type="ORF">ACFQ41_09595</name>
</gene>
<dbReference type="InterPro" id="IPR023485">
    <property type="entry name" value="Ptyr_pPase"/>
</dbReference>
<dbReference type="GO" id="GO:0030612">
    <property type="term" value="F:arsenate reductase (thioredoxin) activity"/>
    <property type="evidence" value="ECO:0007669"/>
    <property type="project" value="UniProtKB-EC"/>
</dbReference>
<evidence type="ECO:0000313" key="4">
    <source>
        <dbReference type="Proteomes" id="UP001597199"/>
    </source>
</evidence>
<dbReference type="SMART" id="SM00226">
    <property type="entry name" value="LMWPc"/>
    <property type="match status" value="1"/>
</dbReference>
<dbReference type="Gene3D" id="3.40.50.2300">
    <property type="match status" value="1"/>
</dbReference>
<feature type="domain" description="Phosphotyrosine protein phosphatase I" evidence="2">
    <location>
        <begin position="1"/>
        <end position="132"/>
    </location>
</feature>
<protein>
    <submittedName>
        <fullName evidence="3">Arsenate reductase ArsC</fullName>
        <ecNumber evidence="3">1.20.4.4</ecNumber>
    </submittedName>
</protein>
<evidence type="ECO:0000256" key="1">
    <source>
        <dbReference type="ARBA" id="ARBA00022849"/>
    </source>
</evidence>
<name>A0ABW4BGG5_9LACO</name>
<dbReference type="PANTHER" id="PTHR43428">
    <property type="entry name" value="ARSENATE REDUCTASE"/>
    <property type="match status" value="1"/>
</dbReference>
<organism evidence="3 4">
    <name type="scientific">Lacticaseibacillus suilingensis</name>
    <dbReference type="NCBI Taxonomy" id="2799577"/>
    <lineage>
        <taxon>Bacteria</taxon>
        <taxon>Bacillati</taxon>
        <taxon>Bacillota</taxon>
        <taxon>Bacilli</taxon>
        <taxon>Lactobacillales</taxon>
        <taxon>Lactobacillaceae</taxon>
        <taxon>Lacticaseibacillus</taxon>
    </lineage>
</organism>
<dbReference type="Proteomes" id="UP001597199">
    <property type="component" value="Unassembled WGS sequence"/>
</dbReference>
<comment type="caution">
    <text evidence="3">The sequence shown here is derived from an EMBL/GenBank/DDBJ whole genome shotgun (WGS) entry which is preliminary data.</text>
</comment>
<sequence>MQVYFLYTGNACRSQLAEALTQQLLPGWRVQSAGVQPTAADTMTVEELAKRGIDWSHAQAKPIDMAYLNGSDVVVTLCGDARDHCPVLPPTTRALHWPLADPAQVLGAARADAFTAAADQIETLIQRTWLTENSQG</sequence>
<accession>A0ABW4BGG5</accession>
<dbReference type="EMBL" id="JBHTOA010000034">
    <property type="protein sequence ID" value="MFD1399557.1"/>
    <property type="molecule type" value="Genomic_DNA"/>
</dbReference>
<keyword evidence="1" id="KW-0059">Arsenical resistance</keyword>
<dbReference type="EC" id="1.20.4.4" evidence="3"/>
<dbReference type="Pfam" id="PF01451">
    <property type="entry name" value="LMWPc"/>
    <property type="match status" value="1"/>
</dbReference>
<dbReference type="PANTHER" id="PTHR43428:SF1">
    <property type="entry name" value="ARSENATE REDUCTASE"/>
    <property type="match status" value="1"/>
</dbReference>
<keyword evidence="3" id="KW-0560">Oxidoreductase</keyword>
<evidence type="ECO:0000259" key="2">
    <source>
        <dbReference type="SMART" id="SM00226"/>
    </source>
</evidence>
<dbReference type="SUPFAM" id="SSF52788">
    <property type="entry name" value="Phosphotyrosine protein phosphatases I"/>
    <property type="match status" value="1"/>
</dbReference>
<dbReference type="InterPro" id="IPR036196">
    <property type="entry name" value="Ptyr_pPase_sf"/>
</dbReference>
<evidence type="ECO:0000313" key="3">
    <source>
        <dbReference type="EMBL" id="MFD1399557.1"/>
    </source>
</evidence>
<proteinExistence type="predicted"/>
<dbReference type="CDD" id="cd16345">
    <property type="entry name" value="LMWP_ArsC"/>
    <property type="match status" value="1"/>
</dbReference>